<evidence type="ECO:0000256" key="3">
    <source>
        <dbReference type="ARBA" id="ARBA00022618"/>
    </source>
</evidence>
<reference evidence="9" key="1">
    <citation type="submission" date="2021-06" db="EMBL/GenBank/DDBJ databases">
        <authorList>
            <person name="Kallberg Y."/>
            <person name="Tangrot J."/>
            <person name="Rosling A."/>
        </authorList>
    </citation>
    <scope>NUCLEOTIDE SEQUENCE</scope>
    <source>
        <strain evidence="9">UK204</strain>
    </source>
</reference>
<feature type="region of interest" description="Disordered" evidence="8">
    <location>
        <begin position="678"/>
        <end position="699"/>
    </location>
</feature>
<comment type="similarity">
    <text evidence="2">Belongs to the SCC4/mau-2 family.</text>
</comment>
<comment type="caution">
    <text evidence="9">The sequence shown here is derived from an EMBL/GenBank/DDBJ whole genome shotgun (WGS) entry which is preliminary data.</text>
</comment>
<organism evidence="9 10">
    <name type="scientific">Funneliformis caledonium</name>
    <dbReference type="NCBI Taxonomy" id="1117310"/>
    <lineage>
        <taxon>Eukaryota</taxon>
        <taxon>Fungi</taxon>
        <taxon>Fungi incertae sedis</taxon>
        <taxon>Mucoromycota</taxon>
        <taxon>Glomeromycotina</taxon>
        <taxon>Glomeromycetes</taxon>
        <taxon>Glomerales</taxon>
        <taxon>Glomeraceae</taxon>
        <taxon>Funneliformis</taxon>
    </lineage>
</organism>
<dbReference type="OrthoDB" id="5565328at2759"/>
<evidence type="ECO:0000313" key="10">
    <source>
        <dbReference type="Proteomes" id="UP000789570"/>
    </source>
</evidence>
<dbReference type="InterPro" id="IPR019440">
    <property type="entry name" value="MAU2"/>
</dbReference>
<keyword evidence="7" id="KW-0131">Cell cycle</keyword>
<dbReference type="AlphaFoldDB" id="A0A9N9FWW8"/>
<evidence type="ECO:0000256" key="5">
    <source>
        <dbReference type="ARBA" id="ARBA00022829"/>
    </source>
</evidence>
<evidence type="ECO:0000256" key="4">
    <source>
        <dbReference type="ARBA" id="ARBA00022776"/>
    </source>
</evidence>
<protein>
    <submittedName>
        <fullName evidence="9">17286_t:CDS:1</fullName>
    </submittedName>
</protein>
<feature type="region of interest" description="Disordered" evidence="8">
    <location>
        <begin position="1060"/>
        <end position="1095"/>
    </location>
</feature>
<keyword evidence="5" id="KW-0159">Chromosome partition</keyword>
<dbReference type="PANTHER" id="PTHR21394">
    <property type="entry name" value="MAU2 CHROMATID COHESION FACTOR HOMOLOG"/>
    <property type="match status" value="1"/>
</dbReference>
<dbReference type="GO" id="GO:0005634">
    <property type="term" value="C:nucleus"/>
    <property type="evidence" value="ECO:0007669"/>
    <property type="project" value="UniProtKB-SubCell"/>
</dbReference>
<name>A0A9N9FWW8_9GLOM</name>
<keyword evidence="10" id="KW-1185">Reference proteome</keyword>
<dbReference type="Proteomes" id="UP000789570">
    <property type="component" value="Unassembled WGS sequence"/>
</dbReference>
<evidence type="ECO:0000256" key="2">
    <source>
        <dbReference type="ARBA" id="ARBA00008585"/>
    </source>
</evidence>
<keyword evidence="4" id="KW-0498">Mitosis</keyword>
<evidence type="ECO:0000256" key="1">
    <source>
        <dbReference type="ARBA" id="ARBA00004123"/>
    </source>
</evidence>
<dbReference type="Pfam" id="PF10345">
    <property type="entry name" value="Cohesin_load"/>
    <property type="match status" value="1"/>
</dbReference>
<dbReference type="InterPro" id="IPR011333">
    <property type="entry name" value="SKP1/BTB/POZ_sf"/>
</dbReference>
<accession>A0A9N9FWW8</accession>
<evidence type="ECO:0000256" key="8">
    <source>
        <dbReference type="SAM" id="MobiDB-lite"/>
    </source>
</evidence>
<keyword evidence="3" id="KW-0132">Cell division</keyword>
<keyword evidence="6" id="KW-0539">Nucleus</keyword>
<feature type="region of interest" description="Disordered" evidence="8">
    <location>
        <begin position="707"/>
        <end position="726"/>
    </location>
</feature>
<evidence type="ECO:0000256" key="7">
    <source>
        <dbReference type="ARBA" id="ARBA00023306"/>
    </source>
</evidence>
<dbReference type="Gene3D" id="3.30.710.10">
    <property type="entry name" value="Potassium Channel Kv1.1, Chain A"/>
    <property type="match status" value="1"/>
</dbReference>
<proteinExistence type="inferred from homology"/>
<dbReference type="GO" id="GO:0051301">
    <property type="term" value="P:cell division"/>
    <property type="evidence" value="ECO:0007669"/>
    <property type="project" value="UniProtKB-KW"/>
</dbReference>
<dbReference type="GO" id="GO:0007064">
    <property type="term" value="P:mitotic sister chromatid cohesion"/>
    <property type="evidence" value="ECO:0007669"/>
    <property type="project" value="InterPro"/>
</dbReference>
<comment type="subcellular location">
    <subcellularLocation>
        <location evidence="1">Nucleus</location>
    </subcellularLocation>
</comment>
<dbReference type="GO" id="GO:0007059">
    <property type="term" value="P:chromosome segregation"/>
    <property type="evidence" value="ECO:0007669"/>
    <property type="project" value="UniProtKB-KW"/>
</dbReference>
<evidence type="ECO:0000256" key="6">
    <source>
        <dbReference type="ARBA" id="ARBA00023242"/>
    </source>
</evidence>
<sequence>MSTNTYHMPQQLPQVEQVEQVNQYAHTPQQTNQQQLYQQLQRQYIQQQFVQQPVAQQLTSSEQLTSTRQLSQPVVPTQALPQAPNVYHQQQSSHFPRQQSQEPQLLPHQLLWYLAEHYLIKASALSTSSLVNFPALSPQHQQHILVAIKCLESVLTSMMTGNNYMALLDNVTELKFKMIDLQCNIFKSTNNLKVARNLMKSSALESMESNMPNWTYHFLLKRSEFYYAEGDFNGCLSVLKQAETMADQRGDVEMKACLLITIAQYAFSSQNYPIAQHALAELSTVYFPPPSNMATDKLTEVHHILDQKRDEETVDELKGYTTIHISAAPTTSMTTYTNAASSASSLPVTIRWLSKAEIYTLTFLISGICNRGDNATTKSALFLTEGLKIVEREIYSNDDNQLPVHDVIKSKKFYVMLKAYMLQHLVDSYLLRSEYNDAEKTIAQLMNWLTSYNLWAQFQVPVALALGMINQCVGKAYEAMEYYKEVEKTTENREIRILTKVNRALILFGSSGNNQQQQDIGIIIEEIKQEMMYQTHHIDNLRAMVHFLEALSCGDYTRTKEHLAETLKLSSTSSNNQLKALTLSVLGAIFYSTQNEQAEKMLTAAYLLSKNANNDLGCSVSGRLLKDIYEFRCNQQNYSKQSAFNEQHELIVSKSLTDWNEKGRVVLDLMDGDGDDVSNSTSTLHLHNASESSINSSGTNMIHSVPGGGGYDINNKENDKENNNNSSSLSLNKLNFDNSENNLTFTEFNSEILLIILEYLYMGNITMESLTLTNVVEAYLGAEYFLLPGLEEIIITFLDNALKCSADNNLSAKILTHASEFMLPSSDDTLFRTLHNCLVITPLESIDYDNLTTEGLTFILSPLNINTSYEEFVTSEYGIFRYITLWSAYHCDENNDSILSYFEPLLPSSDHAEHLDAGELEQLRKLHEKNSKKSKSKEIKSSITTTLNALLPSVDFKLIHPSILANIIEPLDIVPNDMLIDAFRYQAQLPAGSGPKRNRGTITAKPENLRLQWSQQACGKQCMLLENDILLKSSSKKYEWARTTLPIRAISLDSLNSLNTPNNTPNLTPNNQNTPNTSNTPIISTSDSTSQISAE</sequence>
<dbReference type="EMBL" id="CAJVPQ010001622">
    <property type="protein sequence ID" value="CAG8561953.1"/>
    <property type="molecule type" value="Genomic_DNA"/>
</dbReference>
<evidence type="ECO:0000313" key="9">
    <source>
        <dbReference type="EMBL" id="CAG8561953.1"/>
    </source>
</evidence>
<gene>
    <name evidence="9" type="ORF">FCALED_LOCUS6646</name>
</gene>